<reference evidence="2" key="1">
    <citation type="submission" date="2024-03" db="EMBL/GenBank/DDBJ databases">
        <title>WGS assembly of Saponaria officinalis var. Norfolk2.</title>
        <authorList>
            <person name="Jenkins J."/>
            <person name="Shu S."/>
            <person name="Grimwood J."/>
            <person name="Barry K."/>
            <person name="Goodstein D."/>
            <person name="Schmutz J."/>
            <person name="Leebens-Mack J."/>
            <person name="Osbourn A."/>
        </authorList>
    </citation>
    <scope>NUCLEOTIDE SEQUENCE [LARGE SCALE GENOMIC DNA]</scope>
    <source>
        <strain evidence="2">JIC</strain>
    </source>
</reference>
<feature type="signal peptide" evidence="1">
    <location>
        <begin position="1"/>
        <end position="16"/>
    </location>
</feature>
<dbReference type="AlphaFoldDB" id="A0AAW1N7X0"/>
<keyword evidence="1" id="KW-0732">Signal</keyword>
<comment type="caution">
    <text evidence="2">The sequence shown here is derived from an EMBL/GenBank/DDBJ whole genome shotgun (WGS) entry which is preliminary data.</text>
</comment>
<name>A0AAW1N7X0_SAPOF</name>
<evidence type="ECO:0000313" key="2">
    <source>
        <dbReference type="EMBL" id="KAK9757291.1"/>
    </source>
</evidence>
<gene>
    <name evidence="2" type="ORF">RND81_01G153800</name>
</gene>
<feature type="chain" id="PRO_5043643210" description="Secreted protein" evidence="1">
    <location>
        <begin position="17"/>
        <end position="109"/>
    </location>
</feature>
<evidence type="ECO:0008006" key="4">
    <source>
        <dbReference type="Google" id="ProtNLM"/>
    </source>
</evidence>
<dbReference type="Proteomes" id="UP001443914">
    <property type="component" value="Unassembled WGS sequence"/>
</dbReference>
<sequence>MLWSFLIFPFFFLWEAQVRYGGNALIGEDVCLVFEVQISYLVVFPGKIDRWVLTFMQERLSTVKQASYFPAFVFWLFRLDKGRGTYSVARYQVPRILSIPMLLNFRFYS</sequence>
<keyword evidence="3" id="KW-1185">Reference proteome</keyword>
<organism evidence="2 3">
    <name type="scientific">Saponaria officinalis</name>
    <name type="common">Common soapwort</name>
    <name type="synonym">Lychnis saponaria</name>
    <dbReference type="NCBI Taxonomy" id="3572"/>
    <lineage>
        <taxon>Eukaryota</taxon>
        <taxon>Viridiplantae</taxon>
        <taxon>Streptophyta</taxon>
        <taxon>Embryophyta</taxon>
        <taxon>Tracheophyta</taxon>
        <taxon>Spermatophyta</taxon>
        <taxon>Magnoliopsida</taxon>
        <taxon>eudicotyledons</taxon>
        <taxon>Gunneridae</taxon>
        <taxon>Pentapetalae</taxon>
        <taxon>Caryophyllales</taxon>
        <taxon>Caryophyllaceae</taxon>
        <taxon>Caryophylleae</taxon>
        <taxon>Saponaria</taxon>
    </lineage>
</organism>
<protein>
    <recommendedName>
        <fullName evidence="4">Secreted protein</fullName>
    </recommendedName>
</protein>
<accession>A0AAW1N7X0</accession>
<proteinExistence type="predicted"/>
<evidence type="ECO:0000313" key="3">
    <source>
        <dbReference type="Proteomes" id="UP001443914"/>
    </source>
</evidence>
<dbReference type="EMBL" id="JBDFQZ010000001">
    <property type="protein sequence ID" value="KAK9757291.1"/>
    <property type="molecule type" value="Genomic_DNA"/>
</dbReference>
<evidence type="ECO:0000256" key="1">
    <source>
        <dbReference type="SAM" id="SignalP"/>
    </source>
</evidence>